<dbReference type="CTD" id="20198693"/>
<dbReference type="GeneID" id="20198693"/>
<gene>
    <name evidence="2" type="primary">20198693</name>
    <name evidence="1" type="ORF">HELRODRAFT_160343</name>
</gene>
<dbReference type="EMBL" id="KB096324">
    <property type="protein sequence ID" value="ESO06189.1"/>
    <property type="molecule type" value="Genomic_DNA"/>
</dbReference>
<evidence type="ECO:0000313" key="3">
    <source>
        <dbReference type="Proteomes" id="UP000015101"/>
    </source>
</evidence>
<name>T1EQ43_HELRO</name>
<dbReference type="PANTHER" id="PTHR33776:SF3">
    <property type="entry name" value="PHD-TYPE DOMAIN-CONTAINING PROTEIN"/>
    <property type="match status" value="1"/>
</dbReference>
<dbReference type="EMBL" id="AMQM01000579">
    <property type="status" value="NOT_ANNOTATED_CDS"/>
    <property type="molecule type" value="Genomic_DNA"/>
</dbReference>
<dbReference type="RefSeq" id="XP_009015557.1">
    <property type="nucleotide sequence ID" value="XM_009017309.1"/>
</dbReference>
<dbReference type="InParanoid" id="T1EQ43"/>
<evidence type="ECO:0000313" key="1">
    <source>
        <dbReference type="EMBL" id="ESO06189.1"/>
    </source>
</evidence>
<dbReference type="PANTHER" id="PTHR33776">
    <property type="entry name" value="ENDO/EXONUCLEASE/PHOSPHATASE DOMAIN-CONTAINING PROTEIN"/>
    <property type="match status" value="1"/>
</dbReference>
<dbReference type="EnsemblMetazoa" id="HelroT160343">
    <property type="protein sequence ID" value="HelroP160343"/>
    <property type="gene ID" value="HelroG160343"/>
</dbReference>
<reference evidence="3" key="1">
    <citation type="submission" date="2012-12" db="EMBL/GenBank/DDBJ databases">
        <authorList>
            <person name="Hellsten U."/>
            <person name="Grimwood J."/>
            <person name="Chapman J.A."/>
            <person name="Shapiro H."/>
            <person name="Aerts A."/>
            <person name="Otillar R.P."/>
            <person name="Terry A.Y."/>
            <person name="Boore J.L."/>
            <person name="Simakov O."/>
            <person name="Marletaz F."/>
            <person name="Cho S.-J."/>
            <person name="Edsinger-Gonzales E."/>
            <person name="Havlak P."/>
            <person name="Kuo D.-H."/>
            <person name="Larsson T."/>
            <person name="Lv J."/>
            <person name="Arendt D."/>
            <person name="Savage R."/>
            <person name="Osoegawa K."/>
            <person name="de Jong P."/>
            <person name="Lindberg D.R."/>
            <person name="Seaver E.C."/>
            <person name="Weisblat D.A."/>
            <person name="Putnam N.H."/>
            <person name="Grigoriev I.V."/>
            <person name="Rokhsar D.S."/>
        </authorList>
    </citation>
    <scope>NUCLEOTIDE SEQUENCE</scope>
</reference>
<evidence type="ECO:0000313" key="2">
    <source>
        <dbReference type="EnsemblMetazoa" id="HelroP160343"/>
    </source>
</evidence>
<accession>T1EQ43</accession>
<reference evidence="1 3" key="2">
    <citation type="journal article" date="2013" name="Nature">
        <title>Insights into bilaterian evolution from three spiralian genomes.</title>
        <authorList>
            <person name="Simakov O."/>
            <person name="Marletaz F."/>
            <person name="Cho S.J."/>
            <person name="Edsinger-Gonzales E."/>
            <person name="Havlak P."/>
            <person name="Hellsten U."/>
            <person name="Kuo D.H."/>
            <person name="Larsson T."/>
            <person name="Lv J."/>
            <person name="Arendt D."/>
            <person name="Savage R."/>
            <person name="Osoegawa K."/>
            <person name="de Jong P."/>
            <person name="Grimwood J."/>
            <person name="Chapman J.A."/>
            <person name="Shapiro H."/>
            <person name="Aerts A."/>
            <person name="Otillar R.P."/>
            <person name="Terry A.Y."/>
            <person name="Boore J.L."/>
            <person name="Grigoriev I.V."/>
            <person name="Lindberg D.R."/>
            <person name="Seaver E.C."/>
            <person name="Weisblat D.A."/>
            <person name="Putnam N.H."/>
            <person name="Rokhsar D.S."/>
        </authorList>
    </citation>
    <scope>NUCLEOTIDE SEQUENCE</scope>
</reference>
<sequence length="236" mass="26949">MASRRLVVSEVLWYFFDNKIFGPKITTNLMNFDISIGGNIINRVHLIKFLGVTMSSDLSWKLNIGHLNGNSLAKKYIFVADSISEKVGIMGDINIHLEHQTEAHAIQLSTMFGYLQHVQTPRHNKGGLLDIIITRFEFRVHNIIVDPPIISDHSLIYGSLDIELPKSTKKLEMVDRRTRDHADLIRQRSESLKKHKLFAAKEQGYWESLIASNSGNSKVLWSIVSSLMGKKNRRVR</sequence>
<proteinExistence type="predicted"/>
<dbReference type="OrthoDB" id="10072198at2759"/>
<keyword evidence="3" id="KW-1185">Reference proteome</keyword>
<reference evidence="2" key="3">
    <citation type="submission" date="2015-06" db="UniProtKB">
        <authorList>
            <consortium name="EnsemblMetazoa"/>
        </authorList>
    </citation>
    <scope>IDENTIFICATION</scope>
</reference>
<dbReference type="Proteomes" id="UP000015101">
    <property type="component" value="Unassembled WGS sequence"/>
</dbReference>
<evidence type="ECO:0008006" key="4">
    <source>
        <dbReference type="Google" id="ProtNLM"/>
    </source>
</evidence>
<dbReference type="AlphaFoldDB" id="T1EQ43"/>
<dbReference type="KEGG" id="hro:HELRODRAFT_160343"/>
<dbReference type="HOGENOM" id="CLU_1176545_0_0_1"/>
<protein>
    <recommendedName>
        <fullName evidence="4">Endonuclease/exonuclease/phosphatase domain-containing protein</fullName>
    </recommendedName>
</protein>
<organism evidence="2 3">
    <name type="scientific">Helobdella robusta</name>
    <name type="common">Californian leech</name>
    <dbReference type="NCBI Taxonomy" id="6412"/>
    <lineage>
        <taxon>Eukaryota</taxon>
        <taxon>Metazoa</taxon>
        <taxon>Spiralia</taxon>
        <taxon>Lophotrochozoa</taxon>
        <taxon>Annelida</taxon>
        <taxon>Clitellata</taxon>
        <taxon>Hirudinea</taxon>
        <taxon>Rhynchobdellida</taxon>
        <taxon>Glossiphoniidae</taxon>
        <taxon>Helobdella</taxon>
    </lineage>
</organism>